<dbReference type="GO" id="GO:0033179">
    <property type="term" value="C:proton-transporting V-type ATPase, V0 domain"/>
    <property type="evidence" value="ECO:0007669"/>
    <property type="project" value="InterPro"/>
</dbReference>
<dbReference type="GO" id="GO:0007035">
    <property type="term" value="P:vacuolar acidification"/>
    <property type="evidence" value="ECO:0007669"/>
    <property type="project" value="TreeGrafter"/>
</dbReference>
<reference evidence="13" key="1">
    <citation type="journal article" date="2020" name="bioRxiv">
        <title>A rank-normalized archaeal taxonomy based on genome phylogeny resolves widespread incomplete and uneven classifications.</title>
        <authorList>
            <person name="Rinke C."/>
            <person name="Chuvochina M."/>
            <person name="Mussig A.J."/>
            <person name="Chaumeil P.-A."/>
            <person name="Waite D.W."/>
            <person name="Whitman W.B."/>
            <person name="Parks D.H."/>
            <person name="Hugenholtz P."/>
        </authorList>
    </citation>
    <scope>NUCLEOTIDE SEQUENCE [LARGE SCALE GENOMIC DNA]</scope>
</reference>
<keyword evidence="5 10" id="KW-1133">Transmembrane helix</keyword>
<evidence type="ECO:0000256" key="9">
    <source>
        <dbReference type="ARBA" id="ARBA00068671"/>
    </source>
</evidence>
<feature type="transmembrane region" description="Helical" evidence="10">
    <location>
        <begin position="389"/>
        <end position="411"/>
    </location>
</feature>
<evidence type="ECO:0000256" key="10">
    <source>
        <dbReference type="RuleBase" id="RU361189"/>
    </source>
</evidence>
<keyword evidence="11" id="KW-0175">Coiled coil</keyword>
<evidence type="ECO:0000256" key="11">
    <source>
        <dbReference type="SAM" id="Coils"/>
    </source>
</evidence>
<evidence type="ECO:0000313" key="13">
    <source>
        <dbReference type="Proteomes" id="UP000565078"/>
    </source>
</evidence>
<proteinExistence type="inferred from homology"/>
<dbReference type="Pfam" id="PF01496">
    <property type="entry name" value="V_ATPase_I"/>
    <property type="match status" value="1"/>
</dbReference>
<dbReference type="PANTHER" id="PTHR11629:SF63">
    <property type="entry name" value="V-TYPE PROTON ATPASE SUBUNIT A"/>
    <property type="match status" value="1"/>
</dbReference>
<dbReference type="Gene3D" id="3.30.70.2750">
    <property type="match status" value="1"/>
</dbReference>
<comment type="subcellular location">
    <subcellularLocation>
        <location evidence="1">Membrane</location>
        <topology evidence="1">Multi-pass membrane protein</topology>
    </subcellularLocation>
</comment>
<keyword evidence="4 10" id="KW-0812">Transmembrane</keyword>
<keyword evidence="7 10" id="KW-0472">Membrane</keyword>
<dbReference type="Gene3D" id="1.20.1460.20">
    <property type="match status" value="1"/>
</dbReference>
<comment type="caution">
    <text evidence="12">The sequence shown here is derived from an EMBL/GenBank/DDBJ whole genome shotgun (WGS) entry which is preliminary data.</text>
</comment>
<dbReference type="GO" id="GO:0016471">
    <property type="term" value="C:vacuolar proton-transporting V-type ATPase complex"/>
    <property type="evidence" value="ECO:0007669"/>
    <property type="project" value="TreeGrafter"/>
</dbReference>
<accession>A0A7J4IYC4</accession>
<feature type="transmembrane region" description="Helical" evidence="10">
    <location>
        <begin position="538"/>
        <end position="562"/>
    </location>
</feature>
<dbReference type="Proteomes" id="UP000565078">
    <property type="component" value="Unassembled WGS sequence"/>
</dbReference>
<evidence type="ECO:0000313" key="12">
    <source>
        <dbReference type="EMBL" id="HIH10522.1"/>
    </source>
</evidence>
<dbReference type="GO" id="GO:0046961">
    <property type="term" value="F:proton-transporting ATPase activity, rotational mechanism"/>
    <property type="evidence" value="ECO:0007669"/>
    <property type="project" value="InterPro"/>
</dbReference>
<feature type="coiled-coil region" evidence="11">
    <location>
        <begin position="92"/>
        <end position="126"/>
    </location>
</feature>
<evidence type="ECO:0000256" key="1">
    <source>
        <dbReference type="ARBA" id="ARBA00004141"/>
    </source>
</evidence>
<organism evidence="12 13">
    <name type="scientific">Candidatus Iainarchaeum sp</name>
    <dbReference type="NCBI Taxonomy" id="3101447"/>
    <lineage>
        <taxon>Archaea</taxon>
        <taxon>Candidatus Iainarchaeota</taxon>
        <taxon>Candidatus Iainarchaeia</taxon>
        <taxon>Candidatus Iainarchaeales</taxon>
        <taxon>Candidatus Iainarchaeaceae</taxon>
        <taxon>Candidatus Iainarchaeum</taxon>
    </lineage>
</organism>
<gene>
    <name evidence="12" type="ORF">HA254_07710</name>
</gene>
<sequence length="636" mass="69739">MGLRPVKMAKVRLIGLKSNLERTIGALESYGGIEIRKVHAKGLDNIRAFAGHDETIAKMLRAEAMLSRMQPTQAKARMGEKETSEFLKSKEFREILERIEKTASEIEGAEGEIANLQDMKARLRKFSNFGIDFGKLASSSVEIVAGIVPAGKGEAARKAIEAIPDCSFAQKPASKNTTMFIVALAKGRDQQLENVLKTGFERVTIPQIGSTPQKAIKSTECAIAELEARKAALEKELGKISAQFYPKVAACHELLGIQAGKSNAASAFAGSLHSFIVEGYLPEGKFARFSQEMRDEFGERIEIIKISAQELERRHEEAPTLLEHPKILGPFEFMTKFVSIPKSNEIDPTMIFLLFFPIFYGMMVGDVIYGLVSFILARWIMSKVTPDNILKPISLVWMWSAIPTIIFGFIFDEFLGVSHTEIVARFTGAEHVVLYHGLERIHNIELLLGITIIVGVITIASGFGLGLVNALSHGNRKHAIAKGAWLGLTLFGSAAVGTMAYSVFPAQFLTPFTAVAALCVAVIIWAEGFMGIIEIPSVMGNILSFARIIAVGLVGAIIATILNDMAFPSLDKGALLILLIPLYIAGHLMNAGLAMFESLIQGARLNYVEFYSKFFEGGGREFSPFKFERKYTKSDT</sequence>
<dbReference type="InterPro" id="IPR002490">
    <property type="entry name" value="V-ATPase_116kDa_su"/>
</dbReference>
<feature type="transmembrane region" description="Helical" evidence="10">
    <location>
        <begin position="446"/>
        <end position="471"/>
    </location>
</feature>
<feature type="transmembrane region" description="Helical" evidence="10">
    <location>
        <begin position="350"/>
        <end position="377"/>
    </location>
</feature>
<comment type="function">
    <text evidence="8">Component of the A-type ATP synthase that produces ATP from ADP in the presence of a proton gradient across the membrane.</text>
</comment>
<protein>
    <recommendedName>
        <fullName evidence="9 10">A-type ATP synthase subunit I</fullName>
    </recommendedName>
</protein>
<dbReference type="Gene3D" id="3.30.70.2170">
    <property type="match status" value="1"/>
</dbReference>
<feature type="coiled-coil region" evidence="11">
    <location>
        <begin position="216"/>
        <end position="243"/>
    </location>
</feature>
<evidence type="ECO:0000256" key="6">
    <source>
        <dbReference type="ARBA" id="ARBA00023065"/>
    </source>
</evidence>
<dbReference type="GO" id="GO:0051117">
    <property type="term" value="F:ATPase binding"/>
    <property type="evidence" value="ECO:0007669"/>
    <property type="project" value="TreeGrafter"/>
</dbReference>
<evidence type="ECO:0000256" key="2">
    <source>
        <dbReference type="ARBA" id="ARBA00009904"/>
    </source>
</evidence>
<feature type="transmembrane region" description="Helical" evidence="10">
    <location>
        <begin position="574"/>
        <end position="596"/>
    </location>
</feature>
<dbReference type="PANTHER" id="PTHR11629">
    <property type="entry name" value="VACUOLAR PROTON ATPASES"/>
    <property type="match status" value="1"/>
</dbReference>
<evidence type="ECO:0000256" key="5">
    <source>
        <dbReference type="ARBA" id="ARBA00022989"/>
    </source>
</evidence>
<evidence type="ECO:0000256" key="8">
    <source>
        <dbReference type="ARBA" id="ARBA00059506"/>
    </source>
</evidence>
<dbReference type="EMBL" id="DUGC01000120">
    <property type="protein sequence ID" value="HIH10522.1"/>
    <property type="molecule type" value="Genomic_DNA"/>
</dbReference>
<keyword evidence="6 10" id="KW-0406">Ion transport</keyword>
<evidence type="ECO:0000256" key="4">
    <source>
        <dbReference type="ARBA" id="ARBA00022692"/>
    </source>
</evidence>
<evidence type="ECO:0000256" key="3">
    <source>
        <dbReference type="ARBA" id="ARBA00022448"/>
    </source>
</evidence>
<evidence type="ECO:0000256" key="7">
    <source>
        <dbReference type="ARBA" id="ARBA00023136"/>
    </source>
</evidence>
<feature type="transmembrane region" description="Helical" evidence="10">
    <location>
        <begin position="483"/>
        <end position="502"/>
    </location>
</feature>
<feature type="transmembrane region" description="Helical" evidence="10">
    <location>
        <begin position="508"/>
        <end position="526"/>
    </location>
</feature>
<keyword evidence="3 10" id="KW-0813">Transport</keyword>
<dbReference type="AlphaFoldDB" id="A0A7J4IYC4"/>
<name>A0A7J4IYC4_9ARCH</name>
<comment type="similarity">
    <text evidence="2 10">Belongs to the V-ATPase 116 kDa subunit family.</text>
</comment>